<dbReference type="EMBL" id="LR797132">
    <property type="protein sequence ID" value="CAB4189130.1"/>
    <property type="molecule type" value="Genomic_DNA"/>
</dbReference>
<proteinExistence type="predicted"/>
<accession>A0A6J5QAC2</accession>
<name>A0A6J5QAC2_9CAUD</name>
<sequence length="52" mass="5681">MANVPDRKDGRDLTPKEKSMTAKCGHEDALGYFAGTVCGKCARKNHKKAMGR</sequence>
<protein>
    <submittedName>
        <fullName evidence="4">Uncharacterized protein</fullName>
    </submittedName>
</protein>
<evidence type="ECO:0000256" key="1">
    <source>
        <dbReference type="SAM" id="MobiDB-lite"/>
    </source>
</evidence>
<dbReference type="EMBL" id="LR796924">
    <property type="protein sequence ID" value="CAB4174674.1"/>
    <property type="molecule type" value="Genomic_DNA"/>
</dbReference>
<gene>
    <name evidence="4" type="ORF">UFOVP1034_86</name>
    <name evidence="5" type="ORF">UFOVP1177_86</name>
    <name evidence="6" type="ORF">UFOVP1243_73</name>
    <name evidence="7" type="ORF">UFOVP1581_72</name>
    <name evidence="2" type="ORF">UFOVP854_72</name>
    <name evidence="3" type="ORF">UFOVP964_72</name>
</gene>
<evidence type="ECO:0000313" key="7">
    <source>
        <dbReference type="EMBL" id="CAB5231377.1"/>
    </source>
</evidence>
<dbReference type="EMBL" id="LR798433">
    <property type="protein sequence ID" value="CAB5231377.1"/>
    <property type="molecule type" value="Genomic_DNA"/>
</dbReference>
<dbReference type="EMBL" id="LR797196">
    <property type="protein sequence ID" value="CAB4193406.1"/>
    <property type="molecule type" value="Genomic_DNA"/>
</dbReference>
<evidence type="ECO:0000313" key="6">
    <source>
        <dbReference type="EMBL" id="CAB4193406.1"/>
    </source>
</evidence>
<evidence type="ECO:0000313" key="4">
    <source>
        <dbReference type="EMBL" id="CAB4179376.1"/>
    </source>
</evidence>
<dbReference type="EMBL" id="LR796798">
    <property type="protein sequence ID" value="CAB4166973.1"/>
    <property type="molecule type" value="Genomic_DNA"/>
</dbReference>
<evidence type="ECO:0000313" key="5">
    <source>
        <dbReference type="EMBL" id="CAB4189130.1"/>
    </source>
</evidence>
<evidence type="ECO:0000313" key="2">
    <source>
        <dbReference type="EMBL" id="CAB4166973.1"/>
    </source>
</evidence>
<feature type="region of interest" description="Disordered" evidence="1">
    <location>
        <begin position="1"/>
        <end position="20"/>
    </location>
</feature>
<reference evidence="4" key="1">
    <citation type="submission" date="2020-05" db="EMBL/GenBank/DDBJ databases">
        <authorList>
            <person name="Chiriac C."/>
            <person name="Salcher M."/>
            <person name="Ghai R."/>
            <person name="Kavagutti S V."/>
        </authorList>
    </citation>
    <scope>NUCLEOTIDE SEQUENCE</scope>
</reference>
<dbReference type="EMBL" id="LR796979">
    <property type="protein sequence ID" value="CAB4179376.1"/>
    <property type="molecule type" value="Genomic_DNA"/>
</dbReference>
<evidence type="ECO:0000313" key="3">
    <source>
        <dbReference type="EMBL" id="CAB4174674.1"/>
    </source>
</evidence>
<organism evidence="4">
    <name type="scientific">uncultured Caudovirales phage</name>
    <dbReference type="NCBI Taxonomy" id="2100421"/>
    <lineage>
        <taxon>Viruses</taxon>
        <taxon>Duplodnaviria</taxon>
        <taxon>Heunggongvirae</taxon>
        <taxon>Uroviricota</taxon>
        <taxon>Caudoviricetes</taxon>
        <taxon>Peduoviridae</taxon>
        <taxon>Maltschvirus</taxon>
        <taxon>Maltschvirus maltsch</taxon>
    </lineage>
</organism>